<protein>
    <submittedName>
        <fullName evidence="4">NUDIX domain-containing protein</fullName>
    </submittedName>
</protein>
<accession>A0A418V8L0</accession>
<feature type="domain" description="Nudix hydrolase" evidence="3">
    <location>
        <begin position="24"/>
        <end position="159"/>
    </location>
</feature>
<dbReference type="PROSITE" id="PS51462">
    <property type="entry name" value="NUDIX"/>
    <property type="match status" value="1"/>
</dbReference>
<dbReference type="Proteomes" id="UP000286287">
    <property type="component" value="Unassembled WGS sequence"/>
</dbReference>
<dbReference type="Pfam" id="PF00293">
    <property type="entry name" value="NUDIX"/>
    <property type="match status" value="1"/>
</dbReference>
<sequence>MPPVTPQTQLLSQAEARALAQQEGWHEKVLAYITRRPDELLVFEHTAEYPEAGIQVPAGGVDAGETPEQAVLREVYEETGLRLSHALDLGSQLWTTPAPSRIRHFYWLTAPQDTPDTWSHVVSDGQDDKGMTFLFRFAPLSDPQLIPGYGFESALPALQKLQQRGPSKL</sequence>
<keyword evidence="5" id="KW-1185">Reference proteome</keyword>
<evidence type="ECO:0000256" key="1">
    <source>
        <dbReference type="ARBA" id="ARBA00022801"/>
    </source>
</evidence>
<comment type="similarity">
    <text evidence="2">Belongs to the Nudix hydrolase family.</text>
</comment>
<dbReference type="CDD" id="cd04663">
    <property type="entry name" value="NUDIX_Hydrolase"/>
    <property type="match status" value="1"/>
</dbReference>
<reference evidence="4 5" key="1">
    <citation type="submission" date="2018-09" db="EMBL/GenBank/DDBJ databases">
        <authorList>
            <person name="Zhu H."/>
        </authorList>
    </citation>
    <scope>NUCLEOTIDE SEQUENCE [LARGE SCALE GENOMIC DNA]</scope>
    <source>
        <strain evidence="4 5">K2S05-167</strain>
    </source>
</reference>
<evidence type="ECO:0000259" key="3">
    <source>
        <dbReference type="PROSITE" id="PS51462"/>
    </source>
</evidence>
<comment type="caution">
    <text evidence="4">The sequence shown here is derived from an EMBL/GenBank/DDBJ whole genome shotgun (WGS) entry which is preliminary data.</text>
</comment>
<evidence type="ECO:0000256" key="2">
    <source>
        <dbReference type="RuleBase" id="RU003476"/>
    </source>
</evidence>
<dbReference type="GO" id="GO:0016787">
    <property type="term" value="F:hydrolase activity"/>
    <property type="evidence" value="ECO:0007669"/>
    <property type="project" value="UniProtKB-KW"/>
</dbReference>
<name>A0A418V8L0_9DEIO</name>
<dbReference type="AlphaFoldDB" id="A0A418V8L0"/>
<dbReference type="InterPro" id="IPR020084">
    <property type="entry name" value="NUDIX_hydrolase_CS"/>
</dbReference>
<organism evidence="4 5">
    <name type="scientific">Deinococcus cavernae</name>
    <dbReference type="NCBI Taxonomy" id="2320857"/>
    <lineage>
        <taxon>Bacteria</taxon>
        <taxon>Thermotogati</taxon>
        <taxon>Deinococcota</taxon>
        <taxon>Deinococci</taxon>
        <taxon>Deinococcales</taxon>
        <taxon>Deinococcaceae</taxon>
        <taxon>Deinococcus</taxon>
    </lineage>
</organism>
<dbReference type="Gene3D" id="3.90.79.10">
    <property type="entry name" value="Nucleoside Triphosphate Pyrophosphohydrolase"/>
    <property type="match status" value="1"/>
</dbReference>
<evidence type="ECO:0000313" key="4">
    <source>
        <dbReference type="EMBL" id="RJF72428.1"/>
    </source>
</evidence>
<dbReference type="OrthoDB" id="9804442at2"/>
<proteinExistence type="inferred from homology"/>
<dbReference type="InterPro" id="IPR020476">
    <property type="entry name" value="Nudix_hydrolase"/>
</dbReference>
<dbReference type="InterPro" id="IPR000086">
    <property type="entry name" value="NUDIX_hydrolase_dom"/>
</dbReference>
<gene>
    <name evidence="4" type="ORF">D3875_13590</name>
</gene>
<dbReference type="EMBL" id="QYUJ01000014">
    <property type="protein sequence ID" value="RJF72428.1"/>
    <property type="molecule type" value="Genomic_DNA"/>
</dbReference>
<dbReference type="PRINTS" id="PR00502">
    <property type="entry name" value="NUDIXFAMILY"/>
</dbReference>
<dbReference type="PROSITE" id="PS00893">
    <property type="entry name" value="NUDIX_BOX"/>
    <property type="match status" value="1"/>
</dbReference>
<keyword evidence="1 2" id="KW-0378">Hydrolase</keyword>
<evidence type="ECO:0000313" key="5">
    <source>
        <dbReference type="Proteomes" id="UP000286287"/>
    </source>
</evidence>
<dbReference type="SUPFAM" id="SSF55811">
    <property type="entry name" value="Nudix"/>
    <property type="match status" value="1"/>
</dbReference>
<dbReference type="RefSeq" id="WP_119764551.1">
    <property type="nucleotide sequence ID" value="NZ_QYUJ01000014.1"/>
</dbReference>
<dbReference type="InterPro" id="IPR015797">
    <property type="entry name" value="NUDIX_hydrolase-like_dom_sf"/>
</dbReference>